<sequence>MVRLLLRMRAELENVELIEFPEDYTWNVDVVQAGGTEERKGITLSAAETVDIPNSRGKQAATINVEQLKGVTRPYTAADSGNFVPIVCFECRGCASSCSSSSTSSSSSSSSSSSIKCSTSNSKSSISSISSNSSTSSNSSSSRNSNRNSSNSSSSSSNSSNKGSRNSTRTNSRQQQPNS</sequence>
<dbReference type="VEuPathDB" id="ToxoDB:EAH_00047790"/>
<organism evidence="2 3">
    <name type="scientific">Eimeria acervulina</name>
    <name type="common">Coccidian parasite</name>
    <dbReference type="NCBI Taxonomy" id="5801"/>
    <lineage>
        <taxon>Eukaryota</taxon>
        <taxon>Sar</taxon>
        <taxon>Alveolata</taxon>
        <taxon>Apicomplexa</taxon>
        <taxon>Conoidasida</taxon>
        <taxon>Coccidia</taxon>
        <taxon>Eucoccidiorida</taxon>
        <taxon>Eimeriorina</taxon>
        <taxon>Eimeriidae</taxon>
        <taxon>Eimeria</taxon>
    </lineage>
</organism>
<dbReference type="GeneID" id="25272849"/>
<protein>
    <submittedName>
        <fullName evidence="2">Uncharacterized protein</fullName>
    </submittedName>
</protein>
<feature type="compositionally biased region" description="Low complexity" evidence="1">
    <location>
        <begin position="97"/>
        <end position="173"/>
    </location>
</feature>
<dbReference type="RefSeq" id="XP_013246893.1">
    <property type="nucleotide sequence ID" value="XM_013391439.1"/>
</dbReference>
<dbReference type="Pfam" id="PF05907">
    <property type="entry name" value="CXXC_Zn-b_euk"/>
    <property type="match status" value="1"/>
</dbReference>
<dbReference type="EMBL" id="HG673572">
    <property type="protein sequence ID" value="CDI84056.1"/>
    <property type="molecule type" value="Genomic_DNA"/>
</dbReference>
<reference evidence="2" key="2">
    <citation type="submission" date="2013-10" db="EMBL/GenBank/DDBJ databases">
        <authorList>
            <person name="Aslett M."/>
        </authorList>
    </citation>
    <scope>NUCLEOTIDE SEQUENCE [LARGE SCALE GENOMIC DNA]</scope>
    <source>
        <strain evidence="2">Houghton</strain>
    </source>
</reference>
<dbReference type="InterPro" id="IPR008584">
    <property type="entry name" value="CXXC_Zn-binding_euk"/>
</dbReference>
<evidence type="ECO:0000256" key="1">
    <source>
        <dbReference type="SAM" id="MobiDB-lite"/>
    </source>
</evidence>
<dbReference type="AlphaFoldDB" id="U6GUZ5"/>
<dbReference type="SUPFAM" id="SSF141678">
    <property type="entry name" value="MAL13P1.257-like"/>
    <property type="match status" value="1"/>
</dbReference>
<evidence type="ECO:0000313" key="3">
    <source>
        <dbReference type="Proteomes" id="UP000018050"/>
    </source>
</evidence>
<reference evidence="2" key="1">
    <citation type="submission" date="2013-10" db="EMBL/GenBank/DDBJ databases">
        <title>Genomic analysis of the causative agents of coccidiosis in chickens.</title>
        <authorList>
            <person name="Reid A.J."/>
            <person name="Blake D."/>
            <person name="Billington K."/>
            <person name="Browne H."/>
            <person name="Dunn M."/>
            <person name="Hung S."/>
            <person name="Kawahara F."/>
            <person name="Miranda-Saavedra D."/>
            <person name="Mourier T."/>
            <person name="Nagra H."/>
            <person name="Otto T.D."/>
            <person name="Rawlings N."/>
            <person name="Sanchez A."/>
            <person name="Sanders M."/>
            <person name="Subramaniam C."/>
            <person name="Tay Y."/>
            <person name="Dear P."/>
            <person name="Doerig C."/>
            <person name="Gruber A."/>
            <person name="Parkinson J."/>
            <person name="Shirley M."/>
            <person name="Wan K.L."/>
            <person name="Berriman M."/>
            <person name="Tomley F."/>
            <person name="Pain A."/>
        </authorList>
    </citation>
    <scope>NUCLEOTIDE SEQUENCE [LARGE SCALE GENOMIC DNA]</scope>
    <source>
        <strain evidence="2">Houghton</strain>
    </source>
</reference>
<dbReference type="Proteomes" id="UP000018050">
    <property type="component" value="Unassembled WGS sequence"/>
</dbReference>
<accession>U6GUZ5</accession>
<proteinExistence type="predicted"/>
<evidence type="ECO:0000313" key="2">
    <source>
        <dbReference type="EMBL" id="CDI84056.1"/>
    </source>
</evidence>
<name>U6GUZ5_EIMAC</name>
<keyword evidence="3" id="KW-1185">Reference proteome</keyword>
<dbReference type="OrthoDB" id="10248838at2759"/>
<gene>
    <name evidence="2" type="ORF">EAH_00047790</name>
</gene>
<feature type="region of interest" description="Disordered" evidence="1">
    <location>
        <begin position="97"/>
        <end position="179"/>
    </location>
</feature>